<reference evidence="1 2" key="1">
    <citation type="journal article" date="2024" name="Commun. Biol.">
        <title>Comparative genomic analysis of thermophilic fungi reveals convergent evolutionary adaptations and gene losses.</title>
        <authorList>
            <person name="Steindorff A.S."/>
            <person name="Aguilar-Pontes M.V."/>
            <person name="Robinson A.J."/>
            <person name="Andreopoulos B."/>
            <person name="LaButti K."/>
            <person name="Kuo A."/>
            <person name="Mondo S."/>
            <person name="Riley R."/>
            <person name="Otillar R."/>
            <person name="Haridas S."/>
            <person name="Lipzen A."/>
            <person name="Grimwood J."/>
            <person name="Schmutz J."/>
            <person name="Clum A."/>
            <person name="Reid I.D."/>
            <person name="Moisan M.C."/>
            <person name="Butler G."/>
            <person name="Nguyen T.T.M."/>
            <person name="Dewar K."/>
            <person name="Conant G."/>
            <person name="Drula E."/>
            <person name="Henrissat B."/>
            <person name="Hansel C."/>
            <person name="Singer S."/>
            <person name="Hutchinson M.I."/>
            <person name="de Vries R.P."/>
            <person name="Natvig D.O."/>
            <person name="Powell A.J."/>
            <person name="Tsang A."/>
            <person name="Grigoriev I.V."/>
        </authorList>
    </citation>
    <scope>NUCLEOTIDE SEQUENCE [LARGE SCALE GENOMIC DNA]</scope>
    <source>
        <strain evidence="1 2">CBS 494.80</strain>
    </source>
</reference>
<accession>A0ABR4BQL1</accession>
<dbReference type="Proteomes" id="UP001595075">
    <property type="component" value="Unassembled WGS sequence"/>
</dbReference>
<evidence type="ECO:0000313" key="2">
    <source>
        <dbReference type="Proteomes" id="UP001595075"/>
    </source>
</evidence>
<evidence type="ECO:0000313" key="1">
    <source>
        <dbReference type="EMBL" id="KAL2060007.1"/>
    </source>
</evidence>
<keyword evidence="2" id="KW-1185">Reference proteome</keyword>
<comment type="caution">
    <text evidence="1">The sequence shown here is derived from an EMBL/GenBank/DDBJ whole genome shotgun (WGS) entry which is preliminary data.</text>
</comment>
<gene>
    <name evidence="1" type="ORF">VTL71DRAFT_9829</name>
</gene>
<proteinExistence type="predicted"/>
<dbReference type="EMBL" id="JAZHXI010000024">
    <property type="protein sequence ID" value="KAL2060007.1"/>
    <property type="molecule type" value="Genomic_DNA"/>
</dbReference>
<name>A0ABR4BQL1_9HELO</name>
<protein>
    <submittedName>
        <fullName evidence="1">Uncharacterized protein</fullName>
    </submittedName>
</protein>
<organism evidence="1 2">
    <name type="scientific">Oculimacula yallundae</name>
    <dbReference type="NCBI Taxonomy" id="86028"/>
    <lineage>
        <taxon>Eukaryota</taxon>
        <taxon>Fungi</taxon>
        <taxon>Dikarya</taxon>
        <taxon>Ascomycota</taxon>
        <taxon>Pezizomycotina</taxon>
        <taxon>Leotiomycetes</taxon>
        <taxon>Helotiales</taxon>
        <taxon>Ploettnerulaceae</taxon>
        <taxon>Oculimacula</taxon>
    </lineage>
</organism>
<sequence>MGGNSKKLSFMYKTYLAVCSRFVYLQLKVTPALIVYSHESGFGQYTHYVQHRNADVDFFPSRPVTVAPLAASNAVVFAVQTGAVDVDLCVAHFEVPRLGFGDWWVGLVLSLNLKGCVGFGELRDAV</sequence>